<dbReference type="SMART" id="SM00478">
    <property type="entry name" value="ENDO3c"/>
    <property type="match status" value="1"/>
</dbReference>
<keyword evidence="8" id="KW-0411">Iron-sulfur</keyword>
<dbReference type="InterPro" id="IPR023170">
    <property type="entry name" value="HhH_base_excis_C"/>
</dbReference>
<dbReference type="GO" id="GO:0051536">
    <property type="term" value="F:iron-sulfur cluster binding"/>
    <property type="evidence" value="ECO:0007669"/>
    <property type="project" value="UniProtKB-KW"/>
</dbReference>
<evidence type="ECO:0000256" key="9">
    <source>
        <dbReference type="ARBA" id="ARBA00023204"/>
    </source>
</evidence>
<dbReference type="KEGG" id="sbu:SpiBuddy_0881"/>
<evidence type="ECO:0000256" key="8">
    <source>
        <dbReference type="ARBA" id="ARBA00023014"/>
    </source>
</evidence>
<dbReference type="AlphaFoldDB" id="F0RYD7"/>
<evidence type="ECO:0000256" key="6">
    <source>
        <dbReference type="ARBA" id="ARBA00022801"/>
    </source>
</evidence>
<dbReference type="GO" id="GO:0046872">
    <property type="term" value="F:metal ion binding"/>
    <property type="evidence" value="ECO:0007669"/>
    <property type="project" value="UniProtKB-KW"/>
</dbReference>
<keyword evidence="9" id="KW-0234">DNA repair</keyword>
<keyword evidence="7" id="KW-0408">Iron</keyword>
<dbReference type="HOGENOM" id="CLU_012862_2_0_12"/>
<dbReference type="GO" id="GO:0000701">
    <property type="term" value="F:purine-specific mismatch base pair DNA N-glycosylase activity"/>
    <property type="evidence" value="ECO:0007669"/>
    <property type="project" value="TreeGrafter"/>
</dbReference>
<evidence type="ECO:0000313" key="12">
    <source>
        <dbReference type="EMBL" id="ADY12708.1"/>
    </source>
</evidence>
<keyword evidence="6" id="KW-0378">Hydrolase</keyword>
<keyword evidence="4" id="KW-0479">Metal-binding</keyword>
<dbReference type="SUPFAM" id="SSF48150">
    <property type="entry name" value="DNA-glycosylase"/>
    <property type="match status" value="1"/>
</dbReference>
<dbReference type="EMBL" id="CP002541">
    <property type="protein sequence ID" value="ADY12708.1"/>
    <property type="molecule type" value="Genomic_DNA"/>
</dbReference>
<comment type="similarity">
    <text evidence="3">Belongs to the Nth/MutY family.</text>
</comment>
<evidence type="ECO:0000313" key="13">
    <source>
        <dbReference type="Proteomes" id="UP000008466"/>
    </source>
</evidence>
<keyword evidence="10" id="KW-0326">Glycosidase</keyword>
<dbReference type="CDD" id="cd00056">
    <property type="entry name" value="ENDO3c"/>
    <property type="match status" value="1"/>
</dbReference>
<keyword evidence="13" id="KW-1185">Reference proteome</keyword>
<protein>
    <submittedName>
        <fullName evidence="12">HhH-GPD family protein</fullName>
    </submittedName>
</protein>
<evidence type="ECO:0000256" key="7">
    <source>
        <dbReference type="ARBA" id="ARBA00023004"/>
    </source>
</evidence>
<comment type="function">
    <text evidence="2">Adenine glycosylase active on G-A mispairs. MutY also corrects error-prone DNA synthesis past GO lesions which are due to the oxidatively damaged form of guanine: 7,8-dihydro-8-oxoguanine (8-oxo-dGTP).</text>
</comment>
<dbReference type="STRING" id="158189.SpiBuddy_0881"/>
<evidence type="ECO:0000259" key="11">
    <source>
        <dbReference type="SMART" id="SM00478"/>
    </source>
</evidence>
<sequence length="294" mass="33811">MNGFPFLTEQEAATYLWPAFSLESSSLEEFRSRILSFYERHGRHFSWRQTSDPYHILLSEVMLQQTQTSRVEPKYELFLSLWPTFADLAGSSLDELLFHWKGLGYNRRALNLRKSAKMTEAWNWTIPDDPLLIASLPGVGKSTAAALLAFCYHHKSIYLETNIRRVLLTCFFAEEEAVKDRQLENLLASLADGVQDMKSWYYALMDYGVLLKQLLPNANVRSAHYAKQSTFENSNRQIRGALIHLLSDTGPKERDQIATMLASFEENRIYACLGQLQSEGFVEEMDGIYRIAKD</sequence>
<dbReference type="InterPro" id="IPR003265">
    <property type="entry name" value="HhH-GPD_domain"/>
</dbReference>
<feature type="domain" description="HhH-GPD" evidence="11">
    <location>
        <begin position="62"/>
        <end position="210"/>
    </location>
</feature>
<evidence type="ECO:0000256" key="1">
    <source>
        <dbReference type="ARBA" id="ARBA00001966"/>
    </source>
</evidence>
<comment type="cofactor">
    <cofactor evidence="1">
        <name>[4Fe-4S] cluster</name>
        <dbReference type="ChEBI" id="CHEBI:49883"/>
    </cofactor>
</comment>
<dbReference type="Pfam" id="PF00730">
    <property type="entry name" value="HhH-GPD"/>
    <property type="match status" value="1"/>
</dbReference>
<evidence type="ECO:0000256" key="4">
    <source>
        <dbReference type="ARBA" id="ARBA00022723"/>
    </source>
</evidence>
<dbReference type="GO" id="GO:0034039">
    <property type="term" value="F:8-oxo-7,8-dihydroguanine DNA N-glycosylase activity"/>
    <property type="evidence" value="ECO:0007669"/>
    <property type="project" value="TreeGrafter"/>
</dbReference>
<keyword evidence="5" id="KW-0227">DNA damage</keyword>
<dbReference type="Gene3D" id="1.10.340.30">
    <property type="entry name" value="Hypothetical protein, domain 2"/>
    <property type="match status" value="1"/>
</dbReference>
<accession>F0RYD7</accession>
<dbReference type="GO" id="GO:0035485">
    <property type="term" value="F:adenine/guanine mispair binding"/>
    <property type="evidence" value="ECO:0007669"/>
    <property type="project" value="TreeGrafter"/>
</dbReference>
<dbReference type="eggNOG" id="COG1194">
    <property type="taxonomic scope" value="Bacteria"/>
</dbReference>
<organism evidence="12 13">
    <name type="scientific">Sphaerochaeta globosa (strain ATCC BAA-1886 / DSM 22777 / Buddy)</name>
    <name type="common">Spirochaeta sp. (strain Buddy)</name>
    <dbReference type="NCBI Taxonomy" id="158189"/>
    <lineage>
        <taxon>Bacteria</taxon>
        <taxon>Pseudomonadati</taxon>
        <taxon>Spirochaetota</taxon>
        <taxon>Spirochaetia</taxon>
        <taxon>Spirochaetales</taxon>
        <taxon>Sphaerochaetaceae</taxon>
        <taxon>Sphaerochaeta</taxon>
    </lineage>
</organism>
<dbReference type="PANTHER" id="PTHR42944:SF1">
    <property type="entry name" value="ADENINE DNA GLYCOSYLASE"/>
    <property type="match status" value="1"/>
</dbReference>
<gene>
    <name evidence="12" type="ordered locus">SpiBuddy_0881</name>
</gene>
<dbReference type="GO" id="GO:0006298">
    <property type="term" value="P:mismatch repair"/>
    <property type="evidence" value="ECO:0007669"/>
    <property type="project" value="TreeGrafter"/>
</dbReference>
<dbReference type="Gene3D" id="1.10.1670.10">
    <property type="entry name" value="Helix-hairpin-Helix base-excision DNA repair enzymes (C-terminal)"/>
    <property type="match status" value="1"/>
</dbReference>
<proteinExistence type="inferred from homology"/>
<dbReference type="GO" id="GO:0032357">
    <property type="term" value="F:oxidized purine DNA binding"/>
    <property type="evidence" value="ECO:0007669"/>
    <property type="project" value="TreeGrafter"/>
</dbReference>
<evidence type="ECO:0000256" key="10">
    <source>
        <dbReference type="ARBA" id="ARBA00023295"/>
    </source>
</evidence>
<evidence type="ECO:0000256" key="5">
    <source>
        <dbReference type="ARBA" id="ARBA00022763"/>
    </source>
</evidence>
<dbReference type="Proteomes" id="UP000008466">
    <property type="component" value="Chromosome"/>
</dbReference>
<dbReference type="PANTHER" id="PTHR42944">
    <property type="entry name" value="ADENINE DNA GLYCOSYLASE"/>
    <property type="match status" value="1"/>
</dbReference>
<dbReference type="GO" id="GO:0006284">
    <property type="term" value="P:base-excision repair"/>
    <property type="evidence" value="ECO:0007669"/>
    <property type="project" value="InterPro"/>
</dbReference>
<dbReference type="InterPro" id="IPR011257">
    <property type="entry name" value="DNA_glycosylase"/>
</dbReference>
<evidence type="ECO:0000256" key="2">
    <source>
        <dbReference type="ARBA" id="ARBA00002933"/>
    </source>
</evidence>
<name>F0RYD7_SPHGB</name>
<evidence type="ECO:0000256" key="3">
    <source>
        <dbReference type="ARBA" id="ARBA00008343"/>
    </source>
</evidence>
<dbReference type="InterPro" id="IPR044298">
    <property type="entry name" value="MIG/MutY"/>
</dbReference>
<reference evidence="13" key="1">
    <citation type="submission" date="2011-02" db="EMBL/GenBank/DDBJ databases">
        <title>Complete sequence of Spirochaeta sp. Buddy.</title>
        <authorList>
            <person name="Lucas S."/>
            <person name="Copeland A."/>
            <person name="Lapidus A."/>
            <person name="Cheng J.-F."/>
            <person name="Goodwin L."/>
            <person name="Pitluck S."/>
            <person name="Zeytun A."/>
            <person name="Detter J.C."/>
            <person name="Han C."/>
            <person name="Tapia R."/>
            <person name="Land M."/>
            <person name="Hauser L."/>
            <person name="Kyrpides N."/>
            <person name="Ivanova N."/>
            <person name="Mikhailova N."/>
            <person name="Pagani I."/>
            <person name="Ritalahti K.M."/>
            <person name="Loeffler F.E."/>
            <person name="Woyke T."/>
        </authorList>
    </citation>
    <scope>NUCLEOTIDE SEQUENCE [LARGE SCALE GENOMIC DNA]</scope>
    <source>
        <strain evidence="13">ATCC BAA-1886 / DSM 22777 / Buddy</strain>
    </source>
</reference>
<dbReference type="OrthoDB" id="9802365at2"/>